<feature type="domain" description="FAD-binding PCMH-type" evidence="2">
    <location>
        <begin position="130"/>
        <end position="309"/>
    </location>
</feature>
<dbReference type="OrthoDB" id="610608at2759"/>
<dbReference type="PROSITE" id="PS51387">
    <property type="entry name" value="FAD_PCMH"/>
    <property type="match status" value="1"/>
</dbReference>
<dbReference type="InterPro" id="IPR036318">
    <property type="entry name" value="FAD-bd_PCMH-like_sf"/>
</dbReference>
<dbReference type="Proteomes" id="UP000751190">
    <property type="component" value="Unassembled WGS sequence"/>
</dbReference>
<dbReference type="GO" id="GO:0071949">
    <property type="term" value="F:FAD binding"/>
    <property type="evidence" value="ECO:0007669"/>
    <property type="project" value="InterPro"/>
</dbReference>
<dbReference type="InterPro" id="IPR006094">
    <property type="entry name" value="Oxid_FAD_bind_N"/>
</dbReference>
<evidence type="ECO:0000259" key="2">
    <source>
        <dbReference type="PROSITE" id="PS51387"/>
    </source>
</evidence>
<reference evidence="3" key="1">
    <citation type="submission" date="2021-05" db="EMBL/GenBank/DDBJ databases">
        <title>The genome of the haptophyte Pavlova lutheri (Diacronema luteri, Pavlovales) - a model for lipid biosynthesis in eukaryotic algae.</title>
        <authorList>
            <person name="Hulatt C.J."/>
            <person name="Posewitz M.C."/>
        </authorList>
    </citation>
    <scope>NUCLEOTIDE SEQUENCE</scope>
    <source>
        <strain evidence="3">NIVA-4/92</strain>
    </source>
</reference>
<dbReference type="Gene3D" id="3.30.43.10">
    <property type="entry name" value="Uridine Diphospho-n-acetylenolpyruvylglucosamine Reductase, domain 2"/>
    <property type="match status" value="1"/>
</dbReference>
<dbReference type="InterPro" id="IPR010031">
    <property type="entry name" value="FAD_lactone_oxidase-like"/>
</dbReference>
<dbReference type="GO" id="GO:0016899">
    <property type="term" value="F:oxidoreductase activity, acting on the CH-OH group of donors, oxygen as acceptor"/>
    <property type="evidence" value="ECO:0007669"/>
    <property type="project" value="InterPro"/>
</dbReference>
<feature type="compositionally biased region" description="Polar residues" evidence="1">
    <location>
        <begin position="52"/>
        <end position="62"/>
    </location>
</feature>
<evidence type="ECO:0000313" key="3">
    <source>
        <dbReference type="EMBL" id="KAG8464378.1"/>
    </source>
</evidence>
<gene>
    <name evidence="3" type="ORF">KFE25_003441</name>
</gene>
<dbReference type="PANTHER" id="PTHR43762:SF1">
    <property type="entry name" value="D-ARABINONO-1,4-LACTONE OXIDASE"/>
    <property type="match status" value="1"/>
</dbReference>
<keyword evidence="4" id="KW-1185">Reference proteome</keyword>
<evidence type="ECO:0000313" key="4">
    <source>
        <dbReference type="Proteomes" id="UP000751190"/>
    </source>
</evidence>
<dbReference type="InterPro" id="IPR016166">
    <property type="entry name" value="FAD-bd_PCMH"/>
</dbReference>
<accession>A0A8J6CEB0</accession>
<dbReference type="PANTHER" id="PTHR43762">
    <property type="entry name" value="L-GULONOLACTONE OXIDASE"/>
    <property type="match status" value="1"/>
</dbReference>
<dbReference type="SUPFAM" id="SSF56176">
    <property type="entry name" value="FAD-binding/transporter-associated domain-like"/>
    <property type="match status" value="1"/>
</dbReference>
<protein>
    <recommendedName>
        <fullName evidence="2">FAD-binding PCMH-type domain-containing protein</fullName>
    </recommendedName>
</protein>
<dbReference type="Gene3D" id="3.30.465.10">
    <property type="match status" value="1"/>
</dbReference>
<feature type="region of interest" description="Disordered" evidence="1">
    <location>
        <begin position="44"/>
        <end position="63"/>
    </location>
</feature>
<evidence type="ECO:0000256" key="1">
    <source>
        <dbReference type="SAM" id="MobiDB-lite"/>
    </source>
</evidence>
<dbReference type="InterPro" id="IPR016169">
    <property type="entry name" value="FAD-bd_PCMH_sub2"/>
</dbReference>
<dbReference type="EMBL" id="JAGTXO010000013">
    <property type="protein sequence ID" value="KAG8464378.1"/>
    <property type="molecule type" value="Genomic_DNA"/>
</dbReference>
<dbReference type="AlphaFoldDB" id="A0A8J6CEB0"/>
<dbReference type="InterPro" id="IPR016167">
    <property type="entry name" value="FAD-bd_PCMH_sub1"/>
</dbReference>
<dbReference type="Pfam" id="PF01565">
    <property type="entry name" value="FAD_binding_4"/>
    <property type="match status" value="1"/>
</dbReference>
<proteinExistence type="predicted"/>
<comment type="caution">
    <text evidence="3">The sequence shown here is derived from an EMBL/GenBank/DDBJ whole genome shotgun (WGS) entry which is preliminary data.</text>
</comment>
<sequence>MPTDSGAPPPTIRRTVTWDRGVMTSSMVTPAGAALSIQTPAVAAVPSAPSNGPATQLATSSAPALRAPSLHAFTPAEEETEVPTPPPDAEALAGSLLPRLKQRLREAFSWRLCSSHHALDMWAYVNWSGSITTPTRVHRPGSDAAIGALIHAARRSGLSIRVAGAGGTLSPCVCSEADAGRALVLDLSAYAEPAQPSLLIDRAACRVWVNAGWSLSKLCARVQLQFPRFFLPSTAAGGPAATVGGVIASCAHGTSSDFGLLADAVLSLRVIGADGTPRLVTSFDELRFWRCSFGLLGVITHVELQFLRLGACEPRHRELQLRLPGGQVAGEAGAQDEAALVELRAALGLKTGGEQRAPAWREFLFNPYSAKALQLAWAVEESTQPQPTPPNSGSFVDRRKLLQPAPALGKQSSGGQLGAGAQLLGPPRAFLSDVFRPPSYEAGAPGRAAARMWSQRLSDGARWSHAGCSAAIDVVMNEAARAISDSCLAPHDLAFVQRPRESTALGYFVPVDAAARNVAAALQVVVDAARELREADSPFKLDLPVEFCFVRASTAALLSPICAIEPGGRGWGERSRRGSGEAVAFLHDIAGPGDETWHVLDESNDAAPPAIADQQLFLAIELPARTGGAVDGGFRATIAPTSAAGVGMSSASVTPRLSSAAPSSTFGARKASAQTEALAAVFARVEAGWRAISPLAVPQLGSIFGMAPHGTDMATSAGPRPFVAHVARSAIAPERRALFCAKMRELDPEGIFSAGRDWVDLLLRDEEQAAAQLG</sequence>
<organism evidence="3 4">
    <name type="scientific">Diacronema lutheri</name>
    <name type="common">Unicellular marine alga</name>
    <name type="synonym">Monochrysis lutheri</name>
    <dbReference type="NCBI Taxonomy" id="2081491"/>
    <lineage>
        <taxon>Eukaryota</taxon>
        <taxon>Haptista</taxon>
        <taxon>Haptophyta</taxon>
        <taxon>Pavlovophyceae</taxon>
        <taxon>Pavlovales</taxon>
        <taxon>Pavlovaceae</taxon>
        <taxon>Diacronema</taxon>
    </lineage>
</organism>
<name>A0A8J6CEB0_DIALT</name>